<keyword evidence="2" id="KW-1133">Transmembrane helix</keyword>
<feature type="compositionally biased region" description="Polar residues" evidence="1">
    <location>
        <begin position="1"/>
        <end position="10"/>
    </location>
</feature>
<keyword evidence="2" id="KW-0472">Membrane</keyword>
<feature type="transmembrane region" description="Helical" evidence="2">
    <location>
        <begin position="39"/>
        <end position="59"/>
    </location>
</feature>
<reference evidence="3" key="1">
    <citation type="submission" date="2017-05" db="UniProtKB">
        <authorList>
            <consortium name="EnsemblMetazoa"/>
        </authorList>
    </citation>
    <scope>IDENTIFICATION</scope>
</reference>
<sequence>MGGESQNTGQALVLKRTGKAVPKSPRLSDTRTQEHCSKVLFFTITPFSIEVIPWFSWFLI</sequence>
<evidence type="ECO:0000256" key="1">
    <source>
        <dbReference type="SAM" id="MobiDB-lite"/>
    </source>
</evidence>
<evidence type="ECO:0000313" key="3">
    <source>
        <dbReference type="EnsemblMetazoa" id="Aqu2.1.31538_001"/>
    </source>
</evidence>
<evidence type="ECO:0000256" key="2">
    <source>
        <dbReference type="SAM" id="Phobius"/>
    </source>
</evidence>
<protein>
    <submittedName>
        <fullName evidence="3">Uncharacterized protein</fullName>
    </submittedName>
</protein>
<keyword evidence="2" id="KW-0812">Transmembrane</keyword>
<name>A0A1X7UUS8_AMPQE</name>
<proteinExistence type="predicted"/>
<dbReference type="EnsemblMetazoa" id="Aqu2.1.31538_001">
    <property type="protein sequence ID" value="Aqu2.1.31538_001"/>
    <property type="gene ID" value="Aqu2.1.31538"/>
</dbReference>
<feature type="region of interest" description="Disordered" evidence="1">
    <location>
        <begin position="1"/>
        <end position="29"/>
    </location>
</feature>
<organism evidence="3">
    <name type="scientific">Amphimedon queenslandica</name>
    <name type="common">Sponge</name>
    <dbReference type="NCBI Taxonomy" id="400682"/>
    <lineage>
        <taxon>Eukaryota</taxon>
        <taxon>Metazoa</taxon>
        <taxon>Porifera</taxon>
        <taxon>Demospongiae</taxon>
        <taxon>Heteroscleromorpha</taxon>
        <taxon>Haplosclerida</taxon>
        <taxon>Niphatidae</taxon>
        <taxon>Amphimedon</taxon>
    </lineage>
</organism>
<dbReference type="InParanoid" id="A0A1X7UUS8"/>
<accession>A0A1X7UUS8</accession>
<dbReference type="AlphaFoldDB" id="A0A1X7UUS8"/>